<name>A0A0K1Q650_9BACT</name>
<dbReference type="EMBL" id="CP012333">
    <property type="protein sequence ID" value="AKV01296.1"/>
    <property type="molecule type" value="Genomic_DNA"/>
</dbReference>
<dbReference type="Gene3D" id="3.30.700.10">
    <property type="entry name" value="Glycoprotein, Type 4 Pilin"/>
    <property type="match status" value="1"/>
</dbReference>
<sequence>MARVRESKVFFPWERRRGLFGMLGRTRVRLVAAVVTGLVLVLWIHAREEKAAGIRATRATITGTYRAVASYRADHAGACPRELGELVSGGYVQDVPFDAWGGPLRLTCPGRRDPSGFEISSDGPDRLPGGLDRVE</sequence>
<dbReference type="Pfam" id="PF08334">
    <property type="entry name" value="T2SSG"/>
    <property type="match status" value="1"/>
</dbReference>
<dbReference type="SUPFAM" id="SSF54523">
    <property type="entry name" value="Pili subunits"/>
    <property type="match status" value="1"/>
</dbReference>
<dbReference type="InterPro" id="IPR013545">
    <property type="entry name" value="T2SS_protein-GspG_C"/>
</dbReference>
<reference evidence="3 4" key="1">
    <citation type="submission" date="2015-08" db="EMBL/GenBank/DDBJ databases">
        <authorList>
            <person name="Babu N.S."/>
            <person name="Beckwith C.J."/>
            <person name="Beseler K.G."/>
            <person name="Brison A."/>
            <person name="Carone J.V."/>
            <person name="Caskin T.P."/>
            <person name="Diamond M."/>
            <person name="Durham M.E."/>
            <person name="Foxe J.M."/>
            <person name="Go M."/>
            <person name="Henderson B.A."/>
            <person name="Jones I.B."/>
            <person name="McGettigan J.A."/>
            <person name="Micheletti S.J."/>
            <person name="Nasrallah M.E."/>
            <person name="Ortiz D."/>
            <person name="Piller C.R."/>
            <person name="Privatt S.R."/>
            <person name="Schneider S.L."/>
            <person name="Sharp S."/>
            <person name="Smith T.C."/>
            <person name="Stanton J.D."/>
            <person name="Ullery H.E."/>
            <person name="Wilson R.J."/>
            <person name="Serrano M.G."/>
            <person name="Buck G."/>
            <person name="Lee V."/>
            <person name="Wang Y."/>
            <person name="Carvalho R."/>
            <person name="Voegtly L."/>
            <person name="Shi R."/>
            <person name="Duckworth R."/>
            <person name="Johnson A."/>
            <person name="Loviza R."/>
            <person name="Walstead R."/>
            <person name="Shah Z."/>
            <person name="Kiflezghi M."/>
            <person name="Wade K."/>
            <person name="Ball S.L."/>
            <person name="Bradley K.W."/>
            <person name="Asai D.J."/>
            <person name="Bowman C.A."/>
            <person name="Russell D.A."/>
            <person name="Pope W.H."/>
            <person name="Jacobs-Sera D."/>
            <person name="Hendrix R.W."/>
            <person name="Hatfull G.F."/>
        </authorList>
    </citation>
    <scope>NUCLEOTIDE SEQUENCE [LARGE SCALE GENOMIC DNA]</scope>
    <source>
        <strain evidence="3 4">DSM 27648</strain>
    </source>
</reference>
<dbReference type="STRING" id="1391654.AKJ09_07959"/>
<dbReference type="Proteomes" id="UP000064967">
    <property type="component" value="Chromosome"/>
</dbReference>
<feature type="domain" description="Type II secretion system protein GspG C-terminal" evidence="2">
    <location>
        <begin position="87"/>
        <end position="132"/>
    </location>
</feature>
<keyword evidence="4" id="KW-1185">Reference proteome</keyword>
<dbReference type="AlphaFoldDB" id="A0A0K1Q650"/>
<gene>
    <name evidence="3" type="ORF">AKJ09_07959</name>
</gene>
<dbReference type="RefSeq" id="WP_240488706.1">
    <property type="nucleotide sequence ID" value="NZ_CP012333.1"/>
</dbReference>
<proteinExistence type="predicted"/>
<evidence type="ECO:0000313" key="3">
    <source>
        <dbReference type="EMBL" id="AKV01296.1"/>
    </source>
</evidence>
<dbReference type="KEGG" id="llu:AKJ09_07959"/>
<organism evidence="3 4">
    <name type="scientific">Labilithrix luteola</name>
    <dbReference type="NCBI Taxonomy" id="1391654"/>
    <lineage>
        <taxon>Bacteria</taxon>
        <taxon>Pseudomonadati</taxon>
        <taxon>Myxococcota</taxon>
        <taxon>Polyangia</taxon>
        <taxon>Polyangiales</taxon>
        <taxon>Labilitrichaceae</taxon>
        <taxon>Labilithrix</taxon>
    </lineage>
</organism>
<feature type="region of interest" description="Disordered" evidence="1">
    <location>
        <begin position="111"/>
        <end position="135"/>
    </location>
</feature>
<evidence type="ECO:0000313" key="4">
    <source>
        <dbReference type="Proteomes" id="UP000064967"/>
    </source>
</evidence>
<accession>A0A0K1Q650</accession>
<protein>
    <recommendedName>
        <fullName evidence="2">Type II secretion system protein GspG C-terminal domain-containing protein</fullName>
    </recommendedName>
</protein>
<dbReference type="InterPro" id="IPR045584">
    <property type="entry name" value="Pilin-like"/>
</dbReference>
<evidence type="ECO:0000256" key="1">
    <source>
        <dbReference type="SAM" id="MobiDB-lite"/>
    </source>
</evidence>
<evidence type="ECO:0000259" key="2">
    <source>
        <dbReference type="Pfam" id="PF08334"/>
    </source>
</evidence>